<evidence type="ECO:0000313" key="11">
    <source>
        <dbReference type="EMBL" id="KAK7819971.1"/>
    </source>
</evidence>
<dbReference type="Pfam" id="PF13813">
    <property type="entry name" value="MBOAT_2"/>
    <property type="match status" value="1"/>
</dbReference>
<comment type="caution">
    <text evidence="11">The sequence shown here is derived from an EMBL/GenBank/DDBJ whole genome shotgun (WGS) entry which is preliminary data.</text>
</comment>
<keyword evidence="12" id="KW-1185">Reference proteome</keyword>
<accession>A0AAW0J0Q2</accession>
<evidence type="ECO:0000256" key="7">
    <source>
        <dbReference type="ARBA" id="ARBA00023136"/>
    </source>
</evidence>
<keyword evidence="6" id="KW-0443">Lipid metabolism</keyword>
<name>A0AAW0J0Q2_QUESU</name>
<evidence type="ECO:0000256" key="9">
    <source>
        <dbReference type="SAM" id="Phobius"/>
    </source>
</evidence>
<feature type="transmembrane region" description="Helical" evidence="9">
    <location>
        <begin position="100"/>
        <end position="124"/>
    </location>
</feature>
<evidence type="ECO:0000256" key="8">
    <source>
        <dbReference type="ARBA" id="ARBA00023315"/>
    </source>
</evidence>
<keyword evidence="3" id="KW-0808">Transferase</keyword>
<dbReference type="EMBL" id="PKMF04000760">
    <property type="protein sequence ID" value="KAK7819971.1"/>
    <property type="molecule type" value="Genomic_DNA"/>
</dbReference>
<feature type="transmembrane region" description="Helical" evidence="9">
    <location>
        <begin position="157"/>
        <end position="178"/>
    </location>
</feature>
<evidence type="ECO:0000256" key="4">
    <source>
        <dbReference type="ARBA" id="ARBA00022692"/>
    </source>
</evidence>
<sequence length="249" mass="28392">MDHGHHISLLLLLNSCKDPKRNDKAPLPPPHLLPLHHAPFLPSIKLKQDPPLYTKNNKNPSHKNTPKSHYHTKVPRSILLVIKALFLAMIIRGYDNRPNLHPYVILTLYCCHIYLVVKIVLALAATPVQAIFGFEIEPQFNEPYLATSLQDFWSHRWNLIVTNILQLTIYILVCHFFAHLIGPHWDALPAIFSAFLMSDLSNEVTWFFVLHGMCTVIEVVVKKTVTDKCLLHGAISGPLTVRFVIFQGH</sequence>
<dbReference type="GO" id="GO:0016020">
    <property type="term" value="C:membrane"/>
    <property type="evidence" value="ECO:0007669"/>
    <property type="project" value="UniProtKB-SubCell"/>
</dbReference>
<feature type="domain" description="Wax synthase" evidence="10">
    <location>
        <begin position="137"/>
        <end position="200"/>
    </location>
</feature>
<dbReference type="PANTHER" id="PTHR31595">
    <property type="entry name" value="LONG-CHAIN-ALCOHOL O-FATTY-ACYLTRANSFERASE 3-RELATED"/>
    <property type="match status" value="1"/>
</dbReference>
<evidence type="ECO:0000256" key="1">
    <source>
        <dbReference type="ARBA" id="ARBA00004141"/>
    </source>
</evidence>
<evidence type="ECO:0000256" key="3">
    <source>
        <dbReference type="ARBA" id="ARBA00022679"/>
    </source>
</evidence>
<dbReference type="GO" id="GO:0006629">
    <property type="term" value="P:lipid metabolic process"/>
    <property type="evidence" value="ECO:0007669"/>
    <property type="project" value="UniProtKB-KW"/>
</dbReference>
<dbReference type="AlphaFoldDB" id="A0AAW0J0Q2"/>
<keyword evidence="4 9" id="KW-0812">Transmembrane</keyword>
<evidence type="ECO:0000256" key="5">
    <source>
        <dbReference type="ARBA" id="ARBA00022989"/>
    </source>
</evidence>
<comment type="subcellular location">
    <subcellularLocation>
        <location evidence="1">Membrane</location>
        <topology evidence="1">Multi-pass membrane protein</topology>
    </subcellularLocation>
</comment>
<dbReference type="Proteomes" id="UP000237347">
    <property type="component" value="Unassembled WGS sequence"/>
</dbReference>
<keyword evidence="8" id="KW-0012">Acyltransferase</keyword>
<protein>
    <submittedName>
        <fullName evidence="11">Long-chain-alcohol o-fatty-acyltransferase</fullName>
    </submittedName>
</protein>
<feature type="transmembrane region" description="Helical" evidence="9">
    <location>
        <begin position="77"/>
        <end position="94"/>
    </location>
</feature>
<dbReference type="InterPro" id="IPR044851">
    <property type="entry name" value="Wax_synthase"/>
</dbReference>
<evidence type="ECO:0000256" key="2">
    <source>
        <dbReference type="ARBA" id="ARBA00007282"/>
    </source>
</evidence>
<evidence type="ECO:0000259" key="10">
    <source>
        <dbReference type="Pfam" id="PF13813"/>
    </source>
</evidence>
<evidence type="ECO:0000256" key="6">
    <source>
        <dbReference type="ARBA" id="ARBA00023098"/>
    </source>
</evidence>
<dbReference type="InterPro" id="IPR032805">
    <property type="entry name" value="Wax_synthase_dom"/>
</dbReference>
<dbReference type="PANTHER" id="PTHR31595:SF70">
    <property type="entry name" value="LONG-CHAIN-ALCOHOL O-FATTY-ACYLTRANSFERASE 3-RELATED"/>
    <property type="match status" value="1"/>
</dbReference>
<keyword evidence="5 9" id="KW-1133">Transmembrane helix</keyword>
<comment type="similarity">
    <text evidence="2">Belongs to the wax synthase family.</text>
</comment>
<keyword evidence="7 9" id="KW-0472">Membrane</keyword>
<proteinExistence type="inferred from homology"/>
<evidence type="ECO:0000313" key="12">
    <source>
        <dbReference type="Proteomes" id="UP000237347"/>
    </source>
</evidence>
<organism evidence="11 12">
    <name type="scientific">Quercus suber</name>
    <name type="common">Cork oak</name>
    <dbReference type="NCBI Taxonomy" id="58331"/>
    <lineage>
        <taxon>Eukaryota</taxon>
        <taxon>Viridiplantae</taxon>
        <taxon>Streptophyta</taxon>
        <taxon>Embryophyta</taxon>
        <taxon>Tracheophyta</taxon>
        <taxon>Spermatophyta</taxon>
        <taxon>Magnoliopsida</taxon>
        <taxon>eudicotyledons</taxon>
        <taxon>Gunneridae</taxon>
        <taxon>Pentapetalae</taxon>
        <taxon>rosids</taxon>
        <taxon>fabids</taxon>
        <taxon>Fagales</taxon>
        <taxon>Fagaceae</taxon>
        <taxon>Quercus</taxon>
    </lineage>
</organism>
<gene>
    <name evidence="11" type="primary">WAXS1_4</name>
    <name evidence="11" type="ORF">CFP56_039451</name>
</gene>
<dbReference type="GO" id="GO:0008374">
    <property type="term" value="F:O-acyltransferase activity"/>
    <property type="evidence" value="ECO:0007669"/>
    <property type="project" value="InterPro"/>
</dbReference>
<feature type="transmembrane region" description="Helical" evidence="9">
    <location>
        <begin position="204"/>
        <end position="221"/>
    </location>
</feature>
<reference evidence="11 12" key="1">
    <citation type="journal article" date="2018" name="Sci. Data">
        <title>The draft genome sequence of cork oak.</title>
        <authorList>
            <person name="Ramos A.M."/>
            <person name="Usie A."/>
            <person name="Barbosa P."/>
            <person name="Barros P.M."/>
            <person name="Capote T."/>
            <person name="Chaves I."/>
            <person name="Simoes F."/>
            <person name="Abreu I."/>
            <person name="Carrasquinho I."/>
            <person name="Faro C."/>
            <person name="Guimaraes J.B."/>
            <person name="Mendonca D."/>
            <person name="Nobrega F."/>
            <person name="Rodrigues L."/>
            <person name="Saibo N.J.M."/>
            <person name="Varela M.C."/>
            <person name="Egas C."/>
            <person name="Matos J."/>
            <person name="Miguel C.M."/>
            <person name="Oliveira M.M."/>
            <person name="Ricardo C.P."/>
            <person name="Goncalves S."/>
        </authorList>
    </citation>
    <scope>NUCLEOTIDE SEQUENCE [LARGE SCALE GENOMIC DNA]</scope>
    <source>
        <strain evidence="12">cv. HL8</strain>
    </source>
</reference>